<dbReference type="InterPro" id="IPR002634">
    <property type="entry name" value="BolA"/>
</dbReference>
<name>A0A1H9Y3U0_9PROT</name>
<feature type="region of interest" description="Disordered" evidence="4">
    <location>
        <begin position="85"/>
        <end position="106"/>
    </location>
</feature>
<evidence type="ECO:0000256" key="2">
    <source>
        <dbReference type="ARBA" id="ARBA00074073"/>
    </source>
</evidence>
<gene>
    <name evidence="5" type="ORF">SAMN05216326_10134</name>
</gene>
<keyword evidence="6" id="KW-1185">Reference proteome</keyword>
<evidence type="ECO:0000313" key="6">
    <source>
        <dbReference type="Proteomes" id="UP000199345"/>
    </source>
</evidence>
<dbReference type="PANTHER" id="PTHR46229">
    <property type="entry name" value="BOLA TRANSCRIPTION REGULATOR"/>
    <property type="match status" value="1"/>
</dbReference>
<evidence type="ECO:0000256" key="3">
    <source>
        <dbReference type="RuleBase" id="RU003860"/>
    </source>
</evidence>
<evidence type="ECO:0000256" key="4">
    <source>
        <dbReference type="SAM" id="MobiDB-lite"/>
    </source>
</evidence>
<dbReference type="PANTHER" id="PTHR46229:SF2">
    <property type="entry name" value="BOLA-LIKE PROTEIN 1"/>
    <property type="match status" value="1"/>
</dbReference>
<dbReference type="FunFam" id="3.30.300.90:FF:000001">
    <property type="entry name" value="Transcriptional regulator BolA"/>
    <property type="match status" value="1"/>
</dbReference>
<dbReference type="SUPFAM" id="SSF82657">
    <property type="entry name" value="BolA-like"/>
    <property type="match status" value="1"/>
</dbReference>
<dbReference type="Pfam" id="PF01722">
    <property type="entry name" value="BolA"/>
    <property type="match status" value="1"/>
</dbReference>
<accession>A0A1H9Y3U0</accession>
<dbReference type="AlphaFoldDB" id="A0A1H9Y3U0"/>
<dbReference type="InterPro" id="IPR050961">
    <property type="entry name" value="BolA/IbaG_stress_morph_reg"/>
</dbReference>
<organism evidence="5 6">
    <name type="scientific">Nitrosomonas marina</name>
    <dbReference type="NCBI Taxonomy" id="917"/>
    <lineage>
        <taxon>Bacteria</taxon>
        <taxon>Pseudomonadati</taxon>
        <taxon>Pseudomonadota</taxon>
        <taxon>Betaproteobacteria</taxon>
        <taxon>Nitrosomonadales</taxon>
        <taxon>Nitrosomonadaceae</taxon>
        <taxon>Nitrosomonas</taxon>
    </lineage>
</organism>
<reference evidence="6" key="1">
    <citation type="submission" date="2016-10" db="EMBL/GenBank/DDBJ databases">
        <authorList>
            <person name="Varghese N."/>
            <person name="Submissions S."/>
        </authorList>
    </citation>
    <scope>NUCLEOTIDE SEQUENCE [LARGE SCALE GENOMIC DNA]</scope>
    <source>
        <strain evidence="6">Nm71</strain>
    </source>
</reference>
<dbReference type="OrthoDB" id="5296536at2"/>
<dbReference type="Proteomes" id="UP000199345">
    <property type="component" value="Unassembled WGS sequence"/>
</dbReference>
<proteinExistence type="inferred from homology"/>
<dbReference type="GO" id="GO:0005829">
    <property type="term" value="C:cytosol"/>
    <property type="evidence" value="ECO:0007669"/>
    <property type="project" value="TreeGrafter"/>
</dbReference>
<dbReference type="GO" id="GO:1990229">
    <property type="term" value="C:iron-sulfur cluster assembly complex"/>
    <property type="evidence" value="ECO:0007669"/>
    <property type="project" value="UniProtKB-ARBA"/>
</dbReference>
<dbReference type="GO" id="GO:0006351">
    <property type="term" value="P:DNA-templated transcription"/>
    <property type="evidence" value="ECO:0007669"/>
    <property type="project" value="TreeGrafter"/>
</dbReference>
<comment type="similarity">
    <text evidence="1 3">Belongs to the BolA/IbaG family.</text>
</comment>
<feature type="compositionally biased region" description="Basic and acidic residues" evidence="4">
    <location>
        <begin position="85"/>
        <end position="94"/>
    </location>
</feature>
<evidence type="ECO:0000256" key="1">
    <source>
        <dbReference type="ARBA" id="ARBA00005578"/>
    </source>
</evidence>
<sequence length="106" mass="11941">MDMKTSIENKLRTLQPRHLEVVNESYKHNVPAGSESHFKVTIVSDQFNGKRLVARHQLVNNILADELTHSIHALALHTMTIEEWHDTGGKHKESPPCLGGSKAERP</sequence>
<dbReference type="Gene3D" id="3.30.300.90">
    <property type="entry name" value="BolA-like"/>
    <property type="match status" value="1"/>
</dbReference>
<dbReference type="EMBL" id="FOIA01000001">
    <property type="protein sequence ID" value="SES63022.1"/>
    <property type="molecule type" value="Genomic_DNA"/>
</dbReference>
<evidence type="ECO:0000313" key="5">
    <source>
        <dbReference type="EMBL" id="SES63022.1"/>
    </source>
</evidence>
<protein>
    <recommendedName>
        <fullName evidence="2">DNA-binding transcriptional regulator BolA</fullName>
    </recommendedName>
</protein>
<dbReference type="InterPro" id="IPR036065">
    <property type="entry name" value="BolA-like_sf"/>
</dbReference>
<dbReference type="PIRSF" id="PIRSF003113">
    <property type="entry name" value="BolA"/>
    <property type="match status" value="1"/>
</dbReference>